<dbReference type="EMBL" id="CP013020">
    <property type="protein sequence ID" value="ALK85856.1"/>
    <property type="molecule type" value="Genomic_DNA"/>
</dbReference>
<dbReference type="InterPro" id="IPR054353">
    <property type="entry name" value="IstA-like_C"/>
</dbReference>
<organism evidence="2 3">
    <name type="scientific">Phocaeicola vulgatus</name>
    <name type="common">Bacteroides vulgatus</name>
    <dbReference type="NCBI Taxonomy" id="821"/>
    <lineage>
        <taxon>Bacteria</taxon>
        <taxon>Pseudomonadati</taxon>
        <taxon>Bacteroidota</taxon>
        <taxon>Bacteroidia</taxon>
        <taxon>Bacteroidales</taxon>
        <taxon>Bacteroidaceae</taxon>
        <taxon>Phocaeicola</taxon>
    </lineage>
</organism>
<feature type="domain" description="Transposase for insertion sequence element IS21-like C-terminal" evidence="1">
    <location>
        <begin position="34"/>
        <end position="96"/>
    </location>
</feature>
<dbReference type="PANTHER" id="PTHR35004:SF7">
    <property type="entry name" value="INTEGRASE PROTEIN"/>
    <property type="match status" value="1"/>
</dbReference>
<name>A0A0P0M4H5_PHOVU</name>
<protein>
    <submittedName>
        <fullName evidence="2">Transposase</fullName>
    </submittedName>
</protein>
<dbReference type="Pfam" id="PF22483">
    <property type="entry name" value="Mu-transpos_C_2"/>
    <property type="match status" value="1"/>
</dbReference>
<dbReference type="Proteomes" id="UP000061587">
    <property type="component" value="Chromosome"/>
</dbReference>
<gene>
    <name evidence="2" type="ORF">BvMPK_3286</name>
</gene>
<reference evidence="3" key="1">
    <citation type="submission" date="2015-10" db="EMBL/GenBank/DDBJ databases">
        <title>Extensive mobilome-driven genome diversification in gut-associated Bacteroides vulgatus mpk.</title>
        <authorList>
            <person name="Beier S."/>
            <person name="Lange A."/>
            <person name="Huson D.H."/>
            <person name="Frick J.-S."/>
            <person name="Autenrieth I.B."/>
        </authorList>
    </citation>
    <scope>NUCLEOTIDE SEQUENCE [LARGE SCALE GENOMIC DNA]</scope>
    <source>
        <strain evidence="3">mpk</strain>
    </source>
</reference>
<evidence type="ECO:0000313" key="3">
    <source>
        <dbReference type="Proteomes" id="UP000061587"/>
    </source>
</evidence>
<proteinExistence type="predicted"/>
<evidence type="ECO:0000259" key="1">
    <source>
        <dbReference type="Pfam" id="PF22483"/>
    </source>
</evidence>
<dbReference type="PANTHER" id="PTHR35004">
    <property type="entry name" value="TRANSPOSASE RV3428C-RELATED"/>
    <property type="match status" value="1"/>
</dbReference>
<reference evidence="2 3" key="2">
    <citation type="journal article" date="2016" name="Genome Biol. Evol.">
        <title>Extensive mobilome-driven genome diversification in mouse gut-associated Bacteroides vulgatus mpk.</title>
        <authorList>
            <person name="Lange A."/>
            <person name="Beier S."/>
            <person name="Steimle A."/>
            <person name="Autenrieth I.B."/>
            <person name="Huson D.H."/>
            <person name="Frick J.S."/>
        </authorList>
    </citation>
    <scope>NUCLEOTIDE SEQUENCE [LARGE SCALE GENOMIC DNA]</scope>
    <source>
        <strain evidence="3">mpk</strain>
    </source>
</reference>
<dbReference type="AlphaFoldDB" id="A0A0P0M4H5"/>
<accession>A0A0P0M4H5</accession>
<sequence>MAIFESLSAFNRRRMNGRSLSRREQIEAEYLRPLPAIRHQMKEQRSATVMRNCYVTFKLHHYSMPKEYIGKRVEIVYDADTLKIYHGLRLVTTHQRDDTLYAYTTKAPQTARTPWEL</sequence>
<dbReference type="PATRIC" id="fig|821.40.peg.3964"/>
<evidence type="ECO:0000313" key="2">
    <source>
        <dbReference type="EMBL" id="ALK85856.1"/>
    </source>
</evidence>